<dbReference type="Ensembl" id="ENSSFOT00015026524.2">
    <property type="protein sequence ID" value="ENSSFOP00015026230.2"/>
    <property type="gene ID" value="ENSSFOG00015016877.2"/>
</dbReference>
<name>A0A8C9RYC5_SCLFO</name>
<gene>
    <name evidence="7" type="primary">c8g</name>
</gene>
<dbReference type="Gene3D" id="2.40.128.20">
    <property type="match status" value="1"/>
</dbReference>
<organism evidence="7 8">
    <name type="scientific">Scleropages formosus</name>
    <name type="common">Asian bonytongue</name>
    <name type="synonym">Osteoglossum formosum</name>
    <dbReference type="NCBI Taxonomy" id="113540"/>
    <lineage>
        <taxon>Eukaryota</taxon>
        <taxon>Metazoa</taxon>
        <taxon>Chordata</taxon>
        <taxon>Craniata</taxon>
        <taxon>Vertebrata</taxon>
        <taxon>Euteleostomi</taxon>
        <taxon>Actinopterygii</taxon>
        <taxon>Neopterygii</taxon>
        <taxon>Teleostei</taxon>
        <taxon>Osteoglossocephala</taxon>
        <taxon>Osteoglossomorpha</taxon>
        <taxon>Osteoglossiformes</taxon>
        <taxon>Osteoglossidae</taxon>
        <taxon>Scleropages</taxon>
    </lineage>
</organism>
<dbReference type="GO" id="GO:0001848">
    <property type="term" value="F:complement binding"/>
    <property type="evidence" value="ECO:0007669"/>
    <property type="project" value="TreeGrafter"/>
</dbReference>
<keyword evidence="4" id="KW-1015">Disulfide bond</keyword>
<dbReference type="PRINTS" id="PR00179">
    <property type="entry name" value="LIPOCALIN"/>
</dbReference>
<proteinExistence type="predicted"/>
<feature type="chain" id="PRO_5034408688" evidence="5">
    <location>
        <begin position="24"/>
        <end position="217"/>
    </location>
</feature>
<accession>A0A8C9RYC5</accession>
<evidence type="ECO:0000256" key="4">
    <source>
        <dbReference type="ARBA" id="ARBA00023157"/>
    </source>
</evidence>
<dbReference type="PANTHER" id="PTHR47304:SF1">
    <property type="entry name" value="COMPLEMENT COMPONENT C8 GAMMA CHAIN"/>
    <property type="match status" value="1"/>
</dbReference>
<dbReference type="AlphaFoldDB" id="A0A8C9RYC5"/>
<comment type="subcellular location">
    <subcellularLocation>
        <location evidence="1">Secreted</location>
    </subcellularLocation>
</comment>
<dbReference type="PANTHER" id="PTHR47304">
    <property type="entry name" value="COMPLEMENT COMPONENT C8 GAMMA CHAIN"/>
    <property type="match status" value="1"/>
</dbReference>
<keyword evidence="3 5" id="KW-0732">Signal</keyword>
<sequence>MRAPWLYVSVTILLGFLLEPVGAAKGQRRGRRPPKQQPIDKIPALNGKWFLISVASKCQYLQENNFRVESTTMTLSSPSSRTSPLLVDTLRKLNQQCLNIRQEYQQTGSSGRFVLKGHSTDINIVVAETDYNSYAILYYQKQDQITMKLYGRSTQLPDSIMDKFEQLAEKQNIKIDNVYPFPKYGFCMTADKQLQLGKQLSSGVTLVQFTVLFWWSL</sequence>
<evidence type="ECO:0000313" key="8">
    <source>
        <dbReference type="Proteomes" id="UP000694397"/>
    </source>
</evidence>
<evidence type="ECO:0000256" key="1">
    <source>
        <dbReference type="ARBA" id="ARBA00004613"/>
    </source>
</evidence>
<dbReference type="PRINTS" id="PR01215">
    <property type="entry name" value="A1MCGLOBULIN"/>
</dbReference>
<feature type="domain" description="Lipocalin/cytosolic fatty-acid binding" evidence="6">
    <location>
        <begin position="46"/>
        <end position="179"/>
    </location>
</feature>
<dbReference type="GO" id="GO:0006956">
    <property type="term" value="P:complement activation"/>
    <property type="evidence" value="ECO:0007669"/>
    <property type="project" value="InterPro"/>
</dbReference>
<dbReference type="InterPro" id="IPR043245">
    <property type="entry name" value="C8G"/>
</dbReference>
<keyword evidence="8" id="KW-1185">Reference proteome</keyword>
<dbReference type="InterPro" id="IPR000566">
    <property type="entry name" value="Lipocln_cytosolic_FA-bd_dom"/>
</dbReference>
<reference evidence="7" key="3">
    <citation type="submission" date="2025-09" db="UniProtKB">
        <authorList>
            <consortium name="Ensembl"/>
        </authorList>
    </citation>
    <scope>IDENTIFICATION</scope>
</reference>
<evidence type="ECO:0000256" key="3">
    <source>
        <dbReference type="ARBA" id="ARBA00022729"/>
    </source>
</evidence>
<evidence type="ECO:0000256" key="5">
    <source>
        <dbReference type="SAM" id="SignalP"/>
    </source>
</evidence>
<dbReference type="GeneTree" id="ENSGT00440000034309"/>
<reference evidence="7 8" key="1">
    <citation type="submission" date="2019-04" db="EMBL/GenBank/DDBJ databases">
        <authorList>
            <consortium name="Wellcome Sanger Institute Data Sharing"/>
        </authorList>
    </citation>
    <scope>NUCLEOTIDE SEQUENCE [LARGE SCALE GENOMIC DNA]</scope>
</reference>
<keyword evidence="2" id="KW-0964">Secreted</keyword>
<evidence type="ECO:0000313" key="7">
    <source>
        <dbReference type="Ensembl" id="ENSSFOP00015026230.2"/>
    </source>
</evidence>
<dbReference type="GO" id="GO:0005579">
    <property type="term" value="C:membrane attack complex"/>
    <property type="evidence" value="ECO:0007669"/>
    <property type="project" value="InterPro"/>
</dbReference>
<dbReference type="Pfam" id="PF00061">
    <property type="entry name" value="Lipocalin"/>
    <property type="match status" value="1"/>
</dbReference>
<dbReference type="InterPro" id="IPR002968">
    <property type="entry name" value="A1-microglobln"/>
</dbReference>
<dbReference type="Proteomes" id="UP000694397">
    <property type="component" value="Chromosome 24"/>
</dbReference>
<dbReference type="GO" id="GO:0072562">
    <property type="term" value="C:blood microparticle"/>
    <property type="evidence" value="ECO:0007669"/>
    <property type="project" value="TreeGrafter"/>
</dbReference>
<reference evidence="7" key="2">
    <citation type="submission" date="2025-08" db="UniProtKB">
        <authorList>
            <consortium name="Ensembl"/>
        </authorList>
    </citation>
    <scope>IDENTIFICATION</scope>
</reference>
<evidence type="ECO:0000259" key="6">
    <source>
        <dbReference type="Pfam" id="PF00061"/>
    </source>
</evidence>
<protein>
    <submittedName>
        <fullName evidence="7">Complement component 8, gamma polypeptide</fullName>
    </submittedName>
</protein>
<dbReference type="OrthoDB" id="9941609at2759"/>
<dbReference type="InterPro" id="IPR012674">
    <property type="entry name" value="Calycin"/>
</dbReference>
<dbReference type="SUPFAM" id="SSF50814">
    <property type="entry name" value="Lipocalins"/>
    <property type="match status" value="1"/>
</dbReference>
<evidence type="ECO:0000256" key="2">
    <source>
        <dbReference type="ARBA" id="ARBA00022525"/>
    </source>
</evidence>
<dbReference type="GO" id="GO:0070062">
    <property type="term" value="C:extracellular exosome"/>
    <property type="evidence" value="ECO:0007669"/>
    <property type="project" value="TreeGrafter"/>
</dbReference>
<feature type="signal peptide" evidence="5">
    <location>
        <begin position="1"/>
        <end position="23"/>
    </location>
</feature>